<dbReference type="AlphaFoldDB" id="A0A833YW98"/>
<evidence type="ECO:0000313" key="1">
    <source>
        <dbReference type="EMBL" id="KAF6081659.1"/>
    </source>
</evidence>
<accession>A0A833YW98</accession>
<organism evidence="1 2">
    <name type="scientific">Phyllostomus discolor</name>
    <name type="common">pale spear-nosed bat</name>
    <dbReference type="NCBI Taxonomy" id="89673"/>
    <lineage>
        <taxon>Eukaryota</taxon>
        <taxon>Metazoa</taxon>
        <taxon>Chordata</taxon>
        <taxon>Craniata</taxon>
        <taxon>Vertebrata</taxon>
        <taxon>Euteleostomi</taxon>
        <taxon>Mammalia</taxon>
        <taxon>Eutheria</taxon>
        <taxon>Laurasiatheria</taxon>
        <taxon>Chiroptera</taxon>
        <taxon>Yangochiroptera</taxon>
        <taxon>Phyllostomidae</taxon>
        <taxon>Phyllostominae</taxon>
        <taxon>Phyllostomus</taxon>
    </lineage>
</organism>
<name>A0A833YW98_9CHIR</name>
<comment type="caution">
    <text evidence="1">The sequence shown here is derived from an EMBL/GenBank/DDBJ whole genome shotgun (WGS) entry which is preliminary data.</text>
</comment>
<protein>
    <submittedName>
        <fullName evidence="1">Uncharacterized protein</fullName>
    </submittedName>
</protein>
<reference evidence="1 2" key="1">
    <citation type="journal article" date="2020" name="Nature">
        <title>Six reference-quality genomes reveal evolution of bat adaptations.</title>
        <authorList>
            <person name="Jebb D."/>
            <person name="Huang Z."/>
            <person name="Pippel M."/>
            <person name="Hughes G.M."/>
            <person name="Lavrichenko K."/>
            <person name="Devanna P."/>
            <person name="Winkler S."/>
            <person name="Jermiin L.S."/>
            <person name="Skirmuntt E.C."/>
            <person name="Katzourakis A."/>
            <person name="Burkitt-Gray L."/>
            <person name="Ray D.A."/>
            <person name="Sullivan K.A.M."/>
            <person name="Roscito J.G."/>
            <person name="Kirilenko B.M."/>
            <person name="Davalos L.M."/>
            <person name="Corthals A.P."/>
            <person name="Power M.L."/>
            <person name="Jones G."/>
            <person name="Ransome R.D."/>
            <person name="Dechmann D.K.N."/>
            <person name="Locatelli A.G."/>
            <person name="Puechmaille S.J."/>
            <person name="Fedrigo O."/>
            <person name="Jarvis E.D."/>
            <person name="Hiller M."/>
            <person name="Vernes S.C."/>
            <person name="Myers E.W."/>
            <person name="Teeling E.C."/>
        </authorList>
    </citation>
    <scope>NUCLEOTIDE SEQUENCE [LARGE SCALE GENOMIC DNA]</scope>
    <source>
        <strain evidence="1">Bat1K_MPI-CBG_1</strain>
    </source>
</reference>
<evidence type="ECO:0000313" key="2">
    <source>
        <dbReference type="Proteomes" id="UP000664940"/>
    </source>
</evidence>
<gene>
    <name evidence="1" type="ORF">HJG60_008707</name>
</gene>
<sequence length="123" mass="13475">MSVSSSMLCVRSSFFHTNVPQFSRVTADRQWAGPGLELQRTQPFRTILPVLGVQCMQVPGVGSLCHRAGTSFLPRHCQVVFQSGCVGCILLAPQPCQLLLVAFLMLANLVTPRNLNPRVLTSH</sequence>
<proteinExistence type="predicted"/>
<dbReference type="Proteomes" id="UP000664940">
    <property type="component" value="Unassembled WGS sequence"/>
</dbReference>
<dbReference type="EMBL" id="JABVXQ010000013">
    <property type="protein sequence ID" value="KAF6081659.1"/>
    <property type="molecule type" value="Genomic_DNA"/>
</dbReference>